<dbReference type="PANTHER" id="PTHR43133:SF46">
    <property type="entry name" value="RNA POLYMERASE SIGMA-70 FACTOR ECF SUBFAMILY"/>
    <property type="match status" value="1"/>
</dbReference>
<keyword evidence="4" id="KW-0804">Transcription</keyword>
<dbReference type="Gene3D" id="1.10.10.10">
    <property type="entry name" value="Winged helix-like DNA-binding domain superfamily/Winged helix DNA-binding domain"/>
    <property type="match status" value="1"/>
</dbReference>
<dbReference type="InterPro" id="IPR013324">
    <property type="entry name" value="RNA_pol_sigma_r3/r4-like"/>
</dbReference>
<accession>A0ABZ0W525</accession>
<evidence type="ECO:0000256" key="1">
    <source>
        <dbReference type="ARBA" id="ARBA00010641"/>
    </source>
</evidence>
<dbReference type="Proteomes" id="UP001325680">
    <property type="component" value="Chromosome"/>
</dbReference>
<dbReference type="InterPro" id="IPR013249">
    <property type="entry name" value="RNA_pol_sigma70_r4_t2"/>
</dbReference>
<evidence type="ECO:0000256" key="3">
    <source>
        <dbReference type="ARBA" id="ARBA00023082"/>
    </source>
</evidence>
<evidence type="ECO:0000256" key="2">
    <source>
        <dbReference type="ARBA" id="ARBA00023015"/>
    </source>
</evidence>
<dbReference type="NCBIfam" id="TIGR02937">
    <property type="entry name" value="sigma70-ECF"/>
    <property type="match status" value="1"/>
</dbReference>
<organism evidence="6 7">
    <name type="scientific">Niabella yanshanensis</name>
    <dbReference type="NCBI Taxonomy" id="577386"/>
    <lineage>
        <taxon>Bacteria</taxon>
        <taxon>Pseudomonadati</taxon>
        <taxon>Bacteroidota</taxon>
        <taxon>Chitinophagia</taxon>
        <taxon>Chitinophagales</taxon>
        <taxon>Chitinophagaceae</taxon>
        <taxon>Niabella</taxon>
    </lineage>
</organism>
<dbReference type="Gene3D" id="1.10.1740.10">
    <property type="match status" value="1"/>
</dbReference>
<evidence type="ECO:0000313" key="7">
    <source>
        <dbReference type="Proteomes" id="UP001325680"/>
    </source>
</evidence>
<reference evidence="6 7" key="1">
    <citation type="submission" date="2023-12" db="EMBL/GenBank/DDBJ databases">
        <title>Genome sequencing and assembly of bacterial species from a model synthetic community.</title>
        <authorList>
            <person name="Hogle S.L."/>
        </authorList>
    </citation>
    <scope>NUCLEOTIDE SEQUENCE [LARGE SCALE GENOMIC DNA]</scope>
    <source>
        <strain evidence="6 7">HAMBI_3031</strain>
    </source>
</reference>
<comment type="similarity">
    <text evidence="1">Belongs to the sigma-70 factor family. ECF subfamily.</text>
</comment>
<keyword evidence="3" id="KW-0731">Sigma factor</keyword>
<gene>
    <name evidence="6" type="ORF">U0035_18870</name>
</gene>
<proteinExistence type="inferred from homology"/>
<keyword evidence="7" id="KW-1185">Reference proteome</keyword>
<keyword evidence="2" id="KW-0805">Transcription regulation</keyword>
<dbReference type="RefSeq" id="WP_162817911.1">
    <property type="nucleotide sequence ID" value="NZ_CP139960.1"/>
</dbReference>
<name>A0ABZ0W525_9BACT</name>
<evidence type="ECO:0000259" key="5">
    <source>
        <dbReference type="Pfam" id="PF08281"/>
    </source>
</evidence>
<dbReference type="Pfam" id="PF08281">
    <property type="entry name" value="Sigma70_r4_2"/>
    <property type="match status" value="1"/>
</dbReference>
<dbReference type="InterPro" id="IPR039425">
    <property type="entry name" value="RNA_pol_sigma-70-like"/>
</dbReference>
<sequence>MELQTLQKLKDGNHRVFTDLYERFYQKVFGYFMQKARLEDVAQDLTQQTFIKLWQYRSSIDLDLSIDQQLFQKARQVHIDWLRKEAVYRKHIVETHTETEREYRLNSSIEPVVGLKQSLTVAINSLPEKRKEAFELKHVYGLSYKEIAAIMDVSVKTVDNHLLKATSQLRKYFGLLIWFIASEI</sequence>
<dbReference type="PANTHER" id="PTHR43133">
    <property type="entry name" value="RNA POLYMERASE ECF-TYPE SIGMA FACTO"/>
    <property type="match status" value="1"/>
</dbReference>
<evidence type="ECO:0000313" key="6">
    <source>
        <dbReference type="EMBL" id="WQD37738.1"/>
    </source>
</evidence>
<evidence type="ECO:0000256" key="4">
    <source>
        <dbReference type="ARBA" id="ARBA00023163"/>
    </source>
</evidence>
<feature type="domain" description="RNA polymerase sigma factor 70 region 4 type 2" evidence="5">
    <location>
        <begin position="117"/>
        <end position="165"/>
    </location>
</feature>
<dbReference type="InterPro" id="IPR013325">
    <property type="entry name" value="RNA_pol_sigma_r2"/>
</dbReference>
<dbReference type="SUPFAM" id="SSF88659">
    <property type="entry name" value="Sigma3 and sigma4 domains of RNA polymerase sigma factors"/>
    <property type="match status" value="1"/>
</dbReference>
<dbReference type="CDD" id="cd06171">
    <property type="entry name" value="Sigma70_r4"/>
    <property type="match status" value="1"/>
</dbReference>
<dbReference type="SUPFAM" id="SSF88946">
    <property type="entry name" value="Sigma2 domain of RNA polymerase sigma factors"/>
    <property type="match status" value="1"/>
</dbReference>
<dbReference type="InterPro" id="IPR036388">
    <property type="entry name" value="WH-like_DNA-bd_sf"/>
</dbReference>
<dbReference type="InterPro" id="IPR014284">
    <property type="entry name" value="RNA_pol_sigma-70_dom"/>
</dbReference>
<protein>
    <submittedName>
        <fullName evidence="6">Sigma-70 family RNA polymerase sigma factor</fullName>
    </submittedName>
</protein>
<dbReference type="EMBL" id="CP139960">
    <property type="protein sequence ID" value="WQD37738.1"/>
    <property type="molecule type" value="Genomic_DNA"/>
</dbReference>